<evidence type="ECO:0000313" key="4">
    <source>
        <dbReference type="EMBL" id="PVY88586.1"/>
    </source>
</evidence>
<dbReference type="EMBL" id="QEKV01000020">
    <property type="protein sequence ID" value="PVY88586.1"/>
    <property type="molecule type" value="Genomic_DNA"/>
</dbReference>
<name>A0A2U1DLM1_9FIRM</name>
<dbReference type="PANTHER" id="PTHR33498:SF1">
    <property type="entry name" value="TRANSPOSASE FOR INSERTION SEQUENCE ELEMENT IS1557"/>
    <property type="match status" value="1"/>
</dbReference>
<gene>
    <name evidence="4" type="ORF">C7381_1201</name>
</gene>
<dbReference type="Pfam" id="PF14690">
    <property type="entry name" value="Zn_ribbon_ISL3"/>
    <property type="match status" value="1"/>
</dbReference>
<reference evidence="4 5" key="1">
    <citation type="submission" date="2018-04" db="EMBL/GenBank/DDBJ databases">
        <title>Genomic Encyclopedia of Type Strains, Phase IV (KMG-IV): sequencing the most valuable type-strain genomes for metagenomic binning, comparative biology and taxonomic classification.</title>
        <authorList>
            <person name="Goeker M."/>
        </authorList>
    </citation>
    <scope>NUCLEOTIDE SEQUENCE [LARGE SCALE GENOMIC DNA]</scope>
    <source>
        <strain evidence="4 5">DSM 20705</strain>
    </source>
</reference>
<organism evidence="4 5">
    <name type="scientific">Ezakiella coagulans</name>
    <dbReference type="NCBI Taxonomy" id="46507"/>
    <lineage>
        <taxon>Bacteria</taxon>
        <taxon>Bacillati</taxon>
        <taxon>Bacillota</taxon>
        <taxon>Tissierellia</taxon>
        <taxon>Ezakiella</taxon>
    </lineage>
</organism>
<dbReference type="InterPro" id="IPR002560">
    <property type="entry name" value="Transposase_DDE"/>
</dbReference>
<proteinExistence type="predicted"/>
<evidence type="ECO:0000259" key="1">
    <source>
        <dbReference type="Pfam" id="PF01610"/>
    </source>
</evidence>
<dbReference type="PANTHER" id="PTHR33498">
    <property type="entry name" value="TRANSPOSASE FOR INSERTION SEQUENCE ELEMENT IS1557"/>
    <property type="match status" value="1"/>
</dbReference>
<feature type="domain" description="Transposase IS204/IS1001/IS1096/IS1165 DDE" evidence="1">
    <location>
        <begin position="148"/>
        <end position="275"/>
    </location>
</feature>
<dbReference type="Proteomes" id="UP000245793">
    <property type="component" value="Unassembled WGS sequence"/>
</dbReference>
<feature type="domain" description="Transposase IS204/IS1001/IS1096/IS1165 zinc-finger" evidence="3">
    <location>
        <begin position="38"/>
        <end position="81"/>
    </location>
</feature>
<keyword evidence="5" id="KW-1185">Reference proteome</keyword>
<dbReference type="AlphaFoldDB" id="A0A2U1DLM1"/>
<dbReference type="InterPro" id="IPR029261">
    <property type="entry name" value="Transposase_Znf"/>
</dbReference>
<accession>A0A2U1DLM1</accession>
<sequence>MQLNNTTDLLQSKGIKTKKVTQTDECVFIEAETEKIKKCPYCHSKKIWVHDNRYRTIKDTPIYGKKAIIHLKTTRYDCKHCGKRFKNETNLVPKKHTISKRLTLTIINELKESLSMSAISRNLNISINTVQRLVIFLKHPRNQLPKVLCIDEFKGDVMTGKYQCSLLNGENHSLTDIIKSRNTKDLTEYFGGIDKNEKENVVYFISDMWEPYRSVKNTYFKDSTHIIDKYHFIRQVLWALEDVRKRAQKNLEKKLRIYYKRSKSLLTKPRSKLKND</sequence>
<evidence type="ECO:0000259" key="2">
    <source>
        <dbReference type="Pfam" id="PF13542"/>
    </source>
</evidence>
<evidence type="ECO:0000259" key="3">
    <source>
        <dbReference type="Pfam" id="PF14690"/>
    </source>
</evidence>
<protein>
    <submittedName>
        <fullName evidence="4">Transposase ISL3 family protein</fullName>
    </submittedName>
</protein>
<dbReference type="Pfam" id="PF13542">
    <property type="entry name" value="HTH_Tnp_ISL3"/>
    <property type="match status" value="1"/>
</dbReference>
<dbReference type="Pfam" id="PF01610">
    <property type="entry name" value="DDE_Tnp_ISL3"/>
    <property type="match status" value="1"/>
</dbReference>
<dbReference type="InterPro" id="IPR047951">
    <property type="entry name" value="Transpos_ISL3"/>
</dbReference>
<evidence type="ECO:0000313" key="5">
    <source>
        <dbReference type="Proteomes" id="UP000245793"/>
    </source>
</evidence>
<comment type="caution">
    <text evidence="4">The sequence shown here is derived from an EMBL/GenBank/DDBJ whole genome shotgun (WGS) entry which is preliminary data.</text>
</comment>
<dbReference type="InterPro" id="IPR032877">
    <property type="entry name" value="Transposase_HTH"/>
</dbReference>
<feature type="domain" description="Transposase IS204/IS1001/IS1096/IS1165 helix-turn-helix" evidence="2">
    <location>
        <begin position="89"/>
        <end position="134"/>
    </location>
</feature>